<dbReference type="PROSITE" id="PS51257">
    <property type="entry name" value="PROKAR_LIPOPROTEIN"/>
    <property type="match status" value="1"/>
</dbReference>
<dbReference type="PANTHER" id="PTHR42923:SF39">
    <property type="entry name" value="AMINO OXIDASE"/>
    <property type="match status" value="1"/>
</dbReference>
<dbReference type="InterPro" id="IPR002937">
    <property type="entry name" value="Amino_oxidase"/>
</dbReference>
<gene>
    <name evidence="5" type="ORF">PRZ03_04615</name>
</gene>
<reference evidence="5 6" key="1">
    <citation type="submission" date="2022-10" db="EMBL/GenBank/DDBJ databases">
        <title>Paucibacter sp. hw1 Genome sequencing.</title>
        <authorList>
            <person name="Park S."/>
        </authorList>
    </citation>
    <scope>NUCLEOTIDE SEQUENCE [LARGE SCALE GENOMIC DNA]</scope>
    <source>
        <strain evidence="6">hw1</strain>
    </source>
</reference>
<evidence type="ECO:0000256" key="1">
    <source>
        <dbReference type="ARBA" id="ARBA00001974"/>
    </source>
</evidence>
<organism evidence="5 6">
    <name type="scientific">Roseateles albus</name>
    <dbReference type="NCBI Taxonomy" id="2987525"/>
    <lineage>
        <taxon>Bacteria</taxon>
        <taxon>Pseudomonadati</taxon>
        <taxon>Pseudomonadota</taxon>
        <taxon>Betaproteobacteria</taxon>
        <taxon>Burkholderiales</taxon>
        <taxon>Sphaerotilaceae</taxon>
        <taxon>Roseateles</taxon>
    </lineage>
</organism>
<comment type="caution">
    <text evidence="5">The sequence shown here is derived from an EMBL/GenBank/DDBJ whole genome shotgun (WGS) entry which is preliminary data.</text>
</comment>
<keyword evidence="6" id="KW-1185">Reference proteome</keyword>
<dbReference type="Gene3D" id="3.50.50.60">
    <property type="entry name" value="FAD/NAD(P)-binding domain"/>
    <property type="match status" value="1"/>
</dbReference>
<dbReference type="PANTHER" id="PTHR42923">
    <property type="entry name" value="PROTOPORPHYRINOGEN OXIDASE"/>
    <property type="match status" value="1"/>
</dbReference>
<dbReference type="Pfam" id="PF01593">
    <property type="entry name" value="Amino_oxidase"/>
    <property type="match status" value="1"/>
</dbReference>
<dbReference type="RefSeq" id="WP_273599221.1">
    <property type="nucleotide sequence ID" value="NZ_JAQQXT010000002.1"/>
</dbReference>
<sequence>MKRRELLLGSGAALLAGCAPADAALAGGWVGGADLERGHRLRAPVPKAGDGPLRRTKILIIGGGVSGLACARALSQAGMTDFALLELEEACGGNSRAHSMGGMPCPTGAHYLPLPGPASPEVYQLLEELGLVRQVLGRAVWDERHLCHSPQERLFFDGTWHEGLLPPPLSAAASAQQQMFERAVDQAQATLGFAMPSRRARWTPGATALDRQTFAAWLTQQGLHDAQLLWYLDYCCRDDYGAGIQDVSAWAGLHYFASRHGFHPANSNSEREAVLTWPQGNAFLTDAMAQPLADQIHSGRSVLRVAPGKHQVEVLAWNEAKQTPERWVADQVVLATPLFIANQLLGQALTPLKAAAQQLRYAPWLVANLQLKAPLLQRTGAPPSWDNVVYASQALGYVDAMHQALVPKAGPTVLSAYWALSQARRGELLQQDWRHWLRLVLADLGTVHPDLAANLQRADLARWGHAMSIPVPGVRSSAALSALLQPQGRLHFAHSDLAGYSVFEEAYTRGYELGASLAGSRS</sequence>
<dbReference type="SUPFAM" id="SSF51905">
    <property type="entry name" value="FAD/NAD(P)-binding domain"/>
    <property type="match status" value="1"/>
</dbReference>
<keyword evidence="3" id="KW-0732">Signal</keyword>
<evidence type="ECO:0000256" key="2">
    <source>
        <dbReference type="ARBA" id="ARBA00023002"/>
    </source>
</evidence>
<name>A0ABT5KAN2_9BURK</name>
<evidence type="ECO:0000259" key="4">
    <source>
        <dbReference type="Pfam" id="PF01593"/>
    </source>
</evidence>
<feature type="chain" id="PRO_5046115093" evidence="3">
    <location>
        <begin position="24"/>
        <end position="522"/>
    </location>
</feature>
<dbReference type="PRINTS" id="PR00757">
    <property type="entry name" value="AMINEOXDASEF"/>
</dbReference>
<feature type="signal peptide" evidence="3">
    <location>
        <begin position="1"/>
        <end position="23"/>
    </location>
</feature>
<dbReference type="InterPro" id="IPR001613">
    <property type="entry name" value="Flavin_amine_oxidase"/>
</dbReference>
<dbReference type="EMBL" id="JAQQXT010000002">
    <property type="protein sequence ID" value="MDC8770845.1"/>
    <property type="molecule type" value="Genomic_DNA"/>
</dbReference>
<keyword evidence="2" id="KW-0560">Oxidoreductase</keyword>
<feature type="domain" description="Amine oxidase" evidence="4">
    <location>
        <begin position="65"/>
        <end position="510"/>
    </location>
</feature>
<protein>
    <submittedName>
        <fullName evidence="5">FAD-dependent oxidoreductase</fullName>
    </submittedName>
</protein>
<proteinExistence type="predicted"/>
<dbReference type="Proteomes" id="UP001221189">
    <property type="component" value="Unassembled WGS sequence"/>
</dbReference>
<evidence type="ECO:0000313" key="5">
    <source>
        <dbReference type="EMBL" id="MDC8770845.1"/>
    </source>
</evidence>
<dbReference type="InterPro" id="IPR036188">
    <property type="entry name" value="FAD/NAD-bd_sf"/>
</dbReference>
<accession>A0ABT5KAN2</accession>
<evidence type="ECO:0000256" key="3">
    <source>
        <dbReference type="SAM" id="SignalP"/>
    </source>
</evidence>
<dbReference type="InterPro" id="IPR050464">
    <property type="entry name" value="Zeta_carotene_desat/Oxidored"/>
</dbReference>
<comment type="cofactor">
    <cofactor evidence="1">
        <name>FAD</name>
        <dbReference type="ChEBI" id="CHEBI:57692"/>
    </cofactor>
</comment>
<evidence type="ECO:0000313" key="6">
    <source>
        <dbReference type="Proteomes" id="UP001221189"/>
    </source>
</evidence>